<evidence type="ECO:0000313" key="4">
    <source>
        <dbReference type="EMBL" id="QHT98013.1"/>
    </source>
</evidence>
<accession>A0A6C0J2Y2</accession>
<dbReference type="SUPFAM" id="SSF52151">
    <property type="entry name" value="FabD/lysophospholipase-like"/>
    <property type="match status" value="1"/>
</dbReference>
<dbReference type="Pfam" id="PF01734">
    <property type="entry name" value="Patatin"/>
    <property type="match status" value="1"/>
</dbReference>
<evidence type="ECO:0000256" key="2">
    <source>
        <dbReference type="SAM" id="Phobius"/>
    </source>
</evidence>
<dbReference type="Gene3D" id="3.40.1090.10">
    <property type="entry name" value="Cytosolic phospholipase A2 catalytic domain"/>
    <property type="match status" value="1"/>
</dbReference>
<dbReference type="InterPro" id="IPR016035">
    <property type="entry name" value="Acyl_Trfase/lysoPLipase"/>
</dbReference>
<sequence length="273" mass="30998">MVHFDGKDYKKIALHGGGCPMLGHCIGLFETLKWFEDFKSLNISFITSSAGSLAILYFIVKIKDKNKDMSHIFSKLKEESENVLSNLDQISVVSFEFVDNFFSTDLECVYNMTFKDLNEINPNFEWTICCSKYDNFELSLQTYGTHTPDVLIWKACVASAALPVVFPPIEINGFLNCDGDLSNWVEELDIIDDESILHIGSHISSSKRSTITGLMLIDEFLDFSKCCFFKMMKKKAPIHGVNRIEFCGTVLTDFLSEEYIESGKLMADKFVLK</sequence>
<evidence type="ECO:0000256" key="1">
    <source>
        <dbReference type="ARBA" id="ARBA00023098"/>
    </source>
</evidence>
<dbReference type="InterPro" id="IPR002641">
    <property type="entry name" value="PNPLA_dom"/>
</dbReference>
<reference evidence="4" key="1">
    <citation type="journal article" date="2020" name="Nature">
        <title>Giant virus diversity and host interactions through global metagenomics.</title>
        <authorList>
            <person name="Schulz F."/>
            <person name="Roux S."/>
            <person name="Paez-Espino D."/>
            <person name="Jungbluth S."/>
            <person name="Walsh D.A."/>
            <person name="Denef V.J."/>
            <person name="McMahon K.D."/>
            <person name="Konstantinidis K.T."/>
            <person name="Eloe-Fadrosh E.A."/>
            <person name="Kyrpides N.C."/>
            <person name="Woyke T."/>
        </authorList>
    </citation>
    <scope>NUCLEOTIDE SEQUENCE</scope>
    <source>
        <strain evidence="4">GVMAG-M-3300025626-8</strain>
    </source>
</reference>
<protein>
    <recommendedName>
        <fullName evidence="3">PNPLA domain-containing protein</fullName>
    </recommendedName>
</protein>
<organism evidence="4">
    <name type="scientific">viral metagenome</name>
    <dbReference type="NCBI Taxonomy" id="1070528"/>
    <lineage>
        <taxon>unclassified sequences</taxon>
        <taxon>metagenomes</taxon>
        <taxon>organismal metagenomes</taxon>
    </lineage>
</organism>
<proteinExistence type="predicted"/>
<dbReference type="AlphaFoldDB" id="A0A6C0J2Y2"/>
<dbReference type="GO" id="GO:0006629">
    <property type="term" value="P:lipid metabolic process"/>
    <property type="evidence" value="ECO:0007669"/>
    <property type="project" value="UniProtKB-KW"/>
</dbReference>
<keyword evidence="2" id="KW-1133">Transmembrane helix</keyword>
<name>A0A6C0J2Y2_9ZZZZ</name>
<feature type="transmembrane region" description="Helical" evidence="2">
    <location>
        <begin position="41"/>
        <end position="60"/>
    </location>
</feature>
<dbReference type="EMBL" id="MN740286">
    <property type="protein sequence ID" value="QHT98013.1"/>
    <property type="molecule type" value="Genomic_DNA"/>
</dbReference>
<feature type="domain" description="PNPLA" evidence="3">
    <location>
        <begin position="109"/>
        <end position="180"/>
    </location>
</feature>
<keyword evidence="1" id="KW-0443">Lipid metabolism</keyword>
<evidence type="ECO:0000259" key="3">
    <source>
        <dbReference type="Pfam" id="PF01734"/>
    </source>
</evidence>
<keyword evidence="2" id="KW-0812">Transmembrane</keyword>
<keyword evidence="2" id="KW-0472">Membrane</keyword>